<dbReference type="SUPFAM" id="SSF75011">
    <property type="entry name" value="3-carboxy-cis,cis-mucoante lactonizing enzyme"/>
    <property type="match status" value="1"/>
</dbReference>
<accession>A0A1H4D9Z3</accession>
<gene>
    <name evidence="1" type="ORF">SAMN02745729_10611</name>
</gene>
<evidence type="ECO:0000313" key="2">
    <source>
        <dbReference type="Proteomes" id="UP000242469"/>
    </source>
</evidence>
<dbReference type="Proteomes" id="UP000242469">
    <property type="component" value="Unassembled WGS sequence"/>
</dbReference>
<dbReference type="STRING" id="1122198.SAMN02745729_10611"/>
<dbReference type="EMBL" id="FNRJ01000006">
    <property type="protein sequence ID" value="SEA69270.1"/>
    <property type="molecule type" value="Genomic_DNA"/>
</dbReference>
<evidence type="ECO:0000313" key="1">
    <source>
        <dbReference type="EMBL" id="SEA69270.1"/>
    </source>
</evidence>
<dbReference type="AlphaFoldDB" id="A0A1H4D9Z3"/>
<proteinExistence type="predicted"/>
<organism evidence="1 2">
    <name type="scientific">Marinobacterium iners DSM 11526</name>
    <dbReference type="NCBI Taxonomy" id="1122198"/>
    <lineage>
        <taxon>Bacteria</taxon>
        <taxon>Pseudomonadati</taxon>
        <taxon>Pseudomonadota</taxon>
        <taxon>Gammaproteobacteria</taxon>
        <taxon>Oceanospirillales</taxon>
        <taxon>Oceanospirillaceae</taxon>
        <taxon>Marinobacterium</taxon>
    </lineage>
</organism>
<protein>
    <submittedName>
        <fullName evidence="1">Uncharacterized protein</fullName>
    </submittedName>
</protein>
<name>A0A1H4D9Z3_9GAMM</name>
<reference evidence="2" key="1">
    <citation type="submission" date="2016-10" db="EMBL/GenBank/DDBJ databases">
        <authorList>
            <person name="Varghese N."/>
            <person name="Submissions S."/>
        </authorList>
    </citation>
    <scope>NUCLEOTIDE SEQUENCE [LARGE SCALE GENOMIC DNA]</scope>
    <source>
        <strain evidence="2">DSM 11526</strain>
    </source>
</reference>
<sequence length="170" mass="18342">MRTPIRRKENAVSWLRPGNPALVTLTLAAILLLSACEAPLNLTGVDGLVLSRTIGSEACADSSVIALGFDKQLWRSDDDGTSRQALSTPTLENLLDLTCAPDGRYWATGQAHPDHHLPVNKDTCVSIDDSLTMVDVQAQHCTTGQFKGIVDPDMSPQDKFTVQNMHSSGN</sequence>
<keyword evidence="2" id="KW-1185">Reference proteome</keyword>